<keyword evidence="8" id="KW-0732">Signal</keyword>
<dbReference type="GO" id="GO:0046872">
    <property type="term" value="F:metal ion binding"/>
    <property type="evidence" value="ECO:0007669"/>
    <property type="project" value="UniProtKB-KW"/>
</dbReference>
<dbReference type="SUPFAM" id="SSF47571">
    <property type="entry name" value="Cloroperoxidase"/>
    <property type="match status" value="1"/>
</dbReference>
<reference evidence="10 11" key="1">
    <citation type="journal article" date="2019" name="Nat. Ecol. Evol.">
        <title>Megaphylogeny resolves global patterns of mushroom evolution.</title>
        <authorList>
            <person name="Varga T."/>
            <person name="Krizsan K."/>
            <person name="Foldi C."/>
            <person name="Dima B."/>
            <person name="Sanchez-Garcia M."/>
            <person name="Sanchez-Ramirez S."/>
            <person name="Szollosi G.J."/>
            <person name="Szarkandi J.G."/>
            <person name="Papp V."/>
            <person name="Albert L."/>
            <person name="Andreopoulos W."/>
            <person name="Angelini C."/>
            <person name="Antonin V."/>
            <person name="Barry K.W."/>
            <person name="Bougher N.L."/>
            <person name="Buchanan P."/>
            <person name="Buyck B."/>
            <person name="Bense V."/>
            <person name="Catcheside P."/>
            <person name="Chovatia M."/>
            <person name="Cooper J."/>
            <person name="Damon W."/>
            <person name="Desjardin D."/>
            <person name="Finy P."/>
            <person name="Geml J."/>
            <person name="Haridas S."/>
            <person name="Hughes K."/>
            <person name="Justo A."/>
            <person name="Karasinski D."/>
            <person name="Kautmanova I."/>
            <person name="Kiss B."/>
            <person name="Kocsube S."/>
            <person name="Kotiranta H."/>
            <person name="LaButti K.M."/>
            <person name="Lechner B.E."/>
            <person name="Liimatainen K."/>
            <person name="Lipzen A."/>
            <person name="Lukacs Z."/>
            <person name="Mihaltcheva S."/>
            <person name="Morgado L.N."/>
            <person name="Niskanen T."/>
            <person name="Noordeloos M.E."/>
            <person name="Ohm R.A."/>
            <person name="Ortiz-Santana B."/>
            <person name="Ovrebo C."/>
            <person name="Racz N."/>
            <person name="Riley R."/>
            <person name="Savchenko A."/>
            <person name="Shiryaev A."/>
            <person name="Soop K."/>
            <person name="Spirin V."/>
            <person name="Szebenyi C."/>
            <person name="Tomsovsky M."/>
            <person name="Tulloss R.E."/>
            <person name="Uehling J."/>
            <person name="Grigoriev I.V."/>
            <person name="Vagvolgyi C."/>
            <person name="Papp T."/>
            <person name="Martin F.M."/>
            <person name="Miettinen O."/>
            <person name="Hibbett D.S."/>
            <person name="Nagy L.G."/>
        </authorList>
    </citation>
    <scope>NUCLEOTIDE SEQUENCE [LARGE SCALE GENOMIC DNA]</scope>
    <source>
        <strain evidence="10 11">CBS 309.79</strain>
    </source>
</reference>
<dbReference type="GO" id="GO:0004601">
    <property type="term" value="F:peroxidase activity"/>
    <property type="evidence" value="ECO:0007669"/>
    <property type="project" value="UniProtKB-KW"/>
</dbReference>
<evidence type="ECO:0000259" key="9">
    <source>
        <dbReference type="PROSITE" id="PS51405"/>
    </source>
</evidence>
<dbReference type="PANTHER" id="PTHR33577">
    <property type="entry name" value="STERIGMATOCYSTIN BIOSYNTHESIS PEROXIDASE STCC-RELATED"/>
    <property type="match status" value="1"/>
</dbReference>
<comment type="cofactor">
    <cofactor evidence="1">
        <name>heme b</name>
        <dbReference type="ChEBI" id="CHEBI:60344"/>
    </cofactor>
</comment>
<sequence>MPVASQRIIVAFLLVLNVLAFPSYSDKAIHLDPRQDEKYAGTPIEFPPRMAFTGAKRIPDAAHPFIAPRPNDLRGPCPGLNTLANHGYLPRNGIATVAQLTQASQEGFNLGYDFARAVSSLAVLTRGNPFLNLVSIGGASPRLIPPLPGAIDGTPGGLSKHGRFEGDVSMTRRDAALGDPGALDIGMLDDFLSYVDRLGDGDVVTQSVLNEYRFHRFQDSLARNPKLVYQVGRHGFSYGEGGFILNLFADGITHNTTRRTFDSFLRTERFPPSWNRRAAPFEFPDIINAAEAIISAHPVPPGKKNAGGTYVPDTDPRLDFPCGLYYNLVGMGVPAVLLNTTGLLRKNVDKLLMEGIHPLFADVCPEPVIPEGPAGV</sequence>
<evidence type="ECO:0000256" key="5">
    <source>
        <dbReference type="ARBA" id="ARBA00023002"/>
    </source>
</evidence>
<feature type="domain" description="Heme haloperoxidase family profile" evidence="9">
    <location>
        <begin position="61"/>
        <end position="289"/>
    </location>
</feature>
<keyword evidence="6" id="KW-0408">Iron</keyword>
<dbReference type="Gene3D" id="1.10.489.10">
    <property type="entry name" value="Chloroperoxidase-like"/>
    <property type="match status" value="1"/>
</dbReference>
<dbReference type="AlphaFoldDB" id="A0A5C3QI62"/>
<evidence type="ECO:0000256" key="4">
    <source>
        <dbReference type="ARBA" id="ARBA00022723"/>
    </source>
</evidence>
<evidence type="ECO:0000256" key="1">
    <source>
        <dbReference type="ARBA" id="ARBA00001970"/>
    </source>
</evidence>
<dbReference type="InterPro" id="IPR000028">
    <property type="entry name" value="Chloroperoxidase"/>
</dbReference>
<proteinExistence type="inferred from homology"/>
<dbReference type="Proteomes" id="UP000305067">
    <property type="component" value="Unassembled WGS sequence"/>
</dbReference>
<organism evidence="10 11">
    <name type="scientific">Pterulicium gracile</name>
    <dbReference type="NCBI Taxonomy" id="1884261"/>
    <lineage>
        <taxon>Eukaryota</taxon>
        <taxon>Fungi</taxon>
        <taxon>Dikarya</taxon>
        <taxon>Basidiomycota</taxon>
        <taxon>Agaricomycotina</taxon>
        <taxon>Agaricomycetes</taxon>
        <taxon>Agaricomycetidae</taxon>
        <taxon>Agaricales</taxon>
        <taxon>Pleurotineae</taxon>
        <taxon>Pterulaceae</taxon>
        <taxon>Pterulicium</taxon>
    </lineage>
</organism>
<feature type="chain" id="PRO_5023007480" evidence="8">
    <location>
        <begin position="21"/>
        <end position="376"/>
    </location>
</feature>
<evidence type="ECO:0000256" key="7">
    <source>
        <dbReference type="ARBA" id="ARBA00025795"/>
    </source>
</evidence>
<evidence type="ECO:0000313" key="10">
    <source>
        <dbReference type="EMBL" id="TFL01755.1"/>
    </source>
</evidence>
<keyword evidence="2 10" id="KW-0575">Peroxidase</keyword>
<keyword evidence="11" id="KW-1185">Reference proteome</keyword>
<keyword evidence="3" id="KW-0349">Heme</keyword>
<evidence type="ECO:0000256" key="3">
    <source>
        <dbReference type="ARBA" id="ARBA00022617"/>
    </source>
</evidence>
<dbReference type="InterPro" id="IPR036851">
    <property type="entry name" value="Chloroperoxidase-like_sf"/>
</dbReference>
<name>A0A5C3QI62_9AGAR</name>
<dbReference type="Pfam" id="PF01328">
    <property type="entry name" value="Peroxidase_2"/>
    <property type="match status" value="1"/>
</dbReference>
<dbReference type="EMBL" id="ML178824">
    <property type="protein sequence ID" value="TFL01755.1"/>
    <property type="molecule type" value="Genomic_DNA"/>
</dbReference>
<dbReference type="PANTHER" id="PTHR33577:SF16">
    <property type="entry name" value="HEME HALOPEROXIDASE FAMILY PROFILE DOMAIN-CONTAINING PROTEIN"/>
    <property type="match status" value="1"/>
</dbReference>
<evidence type="ECO:0000256" key="8">
    <source>
        <dbReference type="SAM" id="SignalP"/>
    </source>
</evidence>
<gene>
    <name evidence="10" type="ORF">BDV98DRAFT_567481</name>
</gene>
<accession>A0A5C3QI62</accession>
<dbReference type="PROSITE" id="PS51405">
    <property type="entry name" value="HEME_HALOPEROXIDASE"/>
    <property type="match status" value="1"/>
</dbReference>
<keyword evidence="5" id="KW-0560">Oxidoreductase</keyword>
<evidence type="ECO:0000256" key="6">
    <source>
        <dbReference type="ARBA" id="ARBA00023004"/>
    </source>
</evidence>
<evidence type="ECO:0000256" key="2">
    <source>
        <dbReference type="ARBA" id="ARBA00022559"/>
    </source>
</evidence>
<feature type="signal peptide" evidence="8">
    <location>
        <begin position="1"/>
        <end position="20"/>
    </location>
</feature>
<evidence type="ECO:0000313" key="11">
    <source>
        <dbReference type="Proteomes" id="UP000305067"/>
    </source>
</evidence>
<protein>
    <submittedName>
        <fullName evidence="10">Chloroperoxidase</fullName>
    </submittedName>
</protein>
<dbReference type="OrthoDB" id="2542103at2759"/>
<comment type="similarity">
    <text evidence="7">Belongs to the chloroperoxidase family.</text>
</comment>
<keyword evidence="4" id="KW-0479">Metal-binding</keyword>